<dbReference type="Pfam" id="PF14222">
    <property type="entry name" value="MOR2-PAG1_N"/>
    <property type="match status" value="1"/>
</dbReference>
<dbReference type="GO" id="GO:0005938">
    <property type="term" value="C:cell cortex"/>
    <property type="evidence" value="ECO:0007669"/>
    <property type="project" value="TreeGrafter"/>
</dbReference>
<evidence type="ECO:0000256" key="1">
    <source>
        <dbReference type="SAM" id="MobiDB-lite"/>
    </source>
</evidence>
<dbReference type="EMBL" id="CAJPEX010003034">
    <property type="protein sequence ID" value="CAG0921784.1"/>
    <property type="molecule type" value="Genomic_DNA"/>
</dbReference>
<protein>
    <recommendedName>
        <fullName evidence="2">Cell morphogenesis protein N-terminal domain-containing protein</fullName>
    </recommendedName>
</protein>
<dbReference type="GO" id="GO:0031175">
    <property type="term" value="P:neuron projection development"/>
    <property type="evidence" value="ECO:0007669"/>
    <property type="project" value="TreeGrafter"/>
</dbReference>
<keyword evidence="4" id="KW-1185">Reference proteome</keyword>
<feature type="domain" description="Cell morphogenesis protein N-terminal" evidence="2">
    <location>
        <begin position="205"/>
        <end position="519"/>
    </location>
</feature>
<evidence type="ECO:0000313" key="4">
    <source>
        <dbReference type="Proteomes" id="UP000678499"/>
    </source>
</evidence>
<accession>A0A7R9GIH6</accession>
<dbReference type="AlphaFoldDB" id="A0A7R9GIH6"/>
<dbReference type="GO" id="GO:0030427">
    <property type="term" value="C:site of polarized growth"/>
    <property type="evidence" value="ECO:0007669"/>
    <property type="project" value="TreeGrafter"/>
</dbReference>
<sequence length="1056" mass="118767">MVNFCHFIRMTKQFECIIPNRLSDRPLKTLQRGEDPVMDQILNSLGSLAEHCLPSILKTLLLWFERQGVEDHWASPDHKQQNKADQKGKRLEANPNGANMHLIADLYAEVVGVLVQSRFHSVRQRFMAELKELRSKEPGIHATESVQSLMLGMRFFRVKMVPIEEFEASFQFLQECAQYFLEVKEKEIKNSLAGLFVEILTPLASFLTLCLQQLKSRDSKMARVALESLYRLIWVYMIRIKCESNTATHSRLQSIVNSLFPKGSKGVVPRDVPLSIFVKIIQFIAQERLDFAMREIIFELLSVGRQINKFVLTPERFSIGLRAFLVIADALQQKEGEPPMPQNFAPLPSGSTLRVKKTYLTKTLTDDTARSLGLHTYYPHVKKVFGDILRALDSQVGRPLMMTSSQNANKEPIEIMTEDRKPKIDLFRTSIAAVPRLMPEGLSKTDLLELLCRLTVHFDDELRGHACQSMQTMTHDFPTWRGDVVQTYIGFLVKEVGDTHTQFVDQGLRIIIQLLATWKNALHADAGETKNGKNEKKSSGNADKKMHLAAGGVDHSLEKNSALIEQHIAVLHAVEGYAMVKLCNVRLVPRRLAVTILREVKILGKTLRGSPHVNDEEWVSDVLDQLCPTVIETCLPLLPQVEKTAFLSSPSVDMHWLVERSNTIWTAGFLESSEPGGGAKSGLPPSSNPTGDISDPWAKCLIGFLNKDFIHKRCRSASVHAWSISFHRLNALFSVIDPNPINEQRASLLRSASAVKKPTTEKDISLGLWKNYAVFACRVVPANVPMAIRCASPDLGPSSSPESWLGEKADGHKINALSHIMSIVPQSPTALYKLLTPLLRCESVGVRDAAVLALGAVNHAAIKDLMEELVSYIREALDRKQENMRRRRRRDALRLQLVRVFHLIAQIGTFGISSCVLDKDQQSLHPSFVEYIDGARLYLESDNDKDVPALKDIKTHFCGFITSLISSFSLKFLFRVLQSSSRWSALTEGQDMFYSPERRVTRFRVAALGHDTLVLLLEFNFEVGALLDWAVDRCYTAIPQVGDSCFRAIAALFGSR</sequence>
<dbReference type="InterPro" id="IPR016024">
    <property type="entry name" value="ARM-type_fold"/>
</dbReference>
<feature type="region of interest" description="Disordered" evidence="1">
    <location>
        <begin position="73"/>
        <end position="92"/>
    </location>
</feature>
<dbReference type="OrthoDB" id="6287725at2759"/>
<name>A0A7R9GIH6_9CRUS</name>
<reference evidence="3" key="1">
    <citation type="submission" date="2020-11" db="EMBL/GenBank/DDBJ databases">
        <authorList>
            <person name="Tran Van P."/>
        </authorList>
    </citation>
    <scope>NUCLEOTIDE SEQUENCE</scope>
</reference>
<dbReference type="PANTHER" id="PTHR12295">
    <property type="entry name" value="FURRY-RELATED"/>
    <property type="match status" value="1"/>
</dbReference>
<dbReference type="InterPro" id="IPR039867">
    <property type="entry name" value="Furry/Tao3/Mor2"/>
</dbReference>
<dbReference type="PANTHER" id="PTHR12295:SF30">
    <property type="entry name" value="PROTEIN FURRY"/>
    <property type="match status" value="1"/>
</dbReference>
<organism evidence="3">
    <name type="scientific">Notodromas monacha</name>
    <dbReference type="NCBI Taxonomy" id="399045"/>
    <lineage>
        <taxon>Eukaryota</taxon>
        <taxon>Metazoa</taxon>
        <taxon>Ecdysozoa</taxon>
        <taxon>Arthropoda</taxon>
        <taxon>Crustacea</taxon>
        <taxon>Oligostraca</taxon>
        <taxon>Ostracoda</taxon>
        <taxon>Podocopa</taxon>
        <taxon>Podocopida</taxon>
        <taxon>Cypridocopina</taxon>
        <taxon>Cypridoidea</taxon>
        <taxon>Cyprididae</taxon>
        <taxon>Notodromas</taxon>
    </lineage>
</organism>
<evidence type="ECO:0000259" key="2">
    <source>
        <dbReference type="Pfam" id="PF14222"/>
    </source>
</evidence>
<dbReference type="GO" id="GO:0000902">
    <property type="term" value="P:cell morphogenesis"/>
    <property type="evidence" value="ECO:0007669"/>
    <property type="project" value="InterPro"/>
</dbReference>
<dbReference type="Proteomes" id="UP000678499">
    <property type="component" value="Unassembled WGS sequence"/>
</dbReference>
<dbReference type="InterPro" id="IPR025614">
    <property type="entry name" value="Cell_morpho_N"/>
</dbReference>
<gene>
    <name evidence="3" type="ORF">NMOB1V02_LOCUS9272</name>
</gene>
<proteinExistence type="predicted"/>
<evidence type="ECO:0000313" key="3">
    <source>
        <dbReference type="EMBL" id="CAD7281632.1"/>
    </source>
</evidence>
<dbReference type="SUPFAM" id="SSF48371">
    <property type="entry name" value="ARM repeat"/>
    <property type="match status" value="1"/>
</dbReference>
<dbReference type="EMBL" id="OA885071">
    <property type="protein sequence ID" value="CAD7281632.1"/>
    <property type="molecule type" value="Genomic_DNA"/>
</dbReference>